<dbReference type="Gene3D" id="3.40.50.1820">
    <property type="entry name" value="alpha/beta hydrolase"/>
    <property type="match status" value="1"/>
</dbReference>
<dbReference type="PRINTS" id="PR00111">
    <property type="entry name" value="ABHYDROLASE"/>
</dbReference>
<evidence type="ECO:0000259" key="1">
    <source>
        <dbReference type="Pfam" id="PF12697"/>
    </source>
</evidence>
<dbReference type="SUPFAM" id="SSF53474">
    <property type="entry name" value="alpha/beta-Hydrolases"/>
    <property type="match status" value="1"/>
</dbReference>
<dbReference type="InterPro" id="IPR000073">
    <property type="entry name" value="AB_hydrolase_1"/>
</dbReference>
<name>A0ABP1FM86_9CHLO</name>
<comment type="caution">
    <text evidence="2">The sequence shown here is derived from an EMBL/GenBank/DDBJ whole genome shotgun (WGS) entry which is preliminary data.</text>
</comment>
<dbReference type="EMBL" id="CAXHTA020000004">
    <property type="protein sequence ID" value="CAL5221079.1"/>
    <property type="molecule type" value="Genomic_DNA"/>
</dbReference>
<organism evidence="2 3">
    <name type="scientific">Coccomyxa viridis</name>
    <dbReference type="NCBI Taxonomy" id="1274662"/>
    <lineage>
        <taxon>Eukaryota</taxon>
        <taxon>Viridiplantae</taxon>
        <taxon>Chlorophyta</taxon>
        <taxon>core chlorophytes</taxon>
        <taxon>Trebouxiophyceae</taxon>
        <taxon>Trebouxiophyceae incertae sedis</taxon>
        <taxon>Coccomyxaceae</taxon>
        <taxon>Coccomyxa</taxon>
    </lineage>
</organism>
<reference evidence="2 3" key="1">
    <citation type="submission" date="2024-06" db="EMBL/GenBank/DDBJ databases">
        <authorList>
            <person name="Kraege A."/>
            <person name="Thomma B."/>
        </authorList>
    </citation>
    <scope>NUCLEOTIDE SEQUENCE [LARGE SCALE GENOMIC DNA]</scope>
</reference>
<sequence length="351" mass="38485">MCQGQKTGPWTLEQLPAQTAQLPSIAGSAASSLDVQEAVDPSIPAEKELPGNVKEGYWMWRGYRIRYQRCGDSGPPVVLIHGFGGNCDHWRKNLPILGLKCRTYAIDLLGYGYSDKPSPRDLGVNKLYCFETWSRQLLDFMEYFVGQEPVFVICNSVGGIAGLQAAVDAPSKVAGVQLLDVSLRMLHTKKQAPWQRPLVSAFQRLLRETPVGKLFFGAIAKPASIKSVLQECYGNKNAVTDELVDCILKPGLTPGAVDVFLDFISYSGGPLPEELLPRTACPVSILWGEADPWEPIELGRAYGDFDCVEEFIPLPGVGHCPMDEAPEVVNPKTLAFIERHSAKEVEQPSPA</sequence>
<dbReference type="Proteomes" id="UP001497392">
    <property type="component" value="Unassembled WGS sequence"/>
</dbReference>
<proteinExistence type="predicted"/>
<evidence type="ECO:0000313" key="2">
    <source>
        <dbReference type="EMBL" id="CAL5221079.1"/>
    </source>
</evidence>
<dbReference type="PANTHER" id="PTHR46438:SF12">
    <property type="entry name" value="ALPHA_BETA-HYDROLASES SUPERFAMILY PROTEIN"/>
    <property type="match status" value="1"/>
</dbReference>
<dbReference type="InterPro" id="IPR029058">
    <property type="entry name" value="AB_hydrolase_fold"/>
</dbReference>
<keyword evidence="3" id="KW-1185">Reference proteome</keyword>
<dbReference type="PANTHER" id="PTHR46438">
    <property type="entry name" value="ALPHA/BETA-HYDROLASES SUPERFAMILY PROTEIN"/>
    <property type="match status" value="1"/>
</dbReference>
<accession>A0ABP1FM86</accession>
<gene>
    <name evidence="2" type="primary">g3205</name>
    <name evidence="2" type="ORF">VP750_LOCUS2738</name>
</gene>
<dbReference type="Pfam" id="PF12697">
    <property type="entry name" value="Abhydrolase_6"/>
    <property type="match status" value="1"/>
</dbReference>
<evidence type="ECO:0000313" key="3">
    <source>
        <dbReference type="Proteomes" id="UP001497392"/>
    </source>
</evidence>
<protein>
    <submittedName>
        <fullName evidence="2">G3205 protein</fullName>
    </submittedName>
</protein>
<feature type="domain" description="AB hydrolase-1" evidence="1">
    <location>
        <begin position="77"/>
        <end position="330"/>
    </location>
</feature>